<feature type="domain" description="HTH araC/xylS-type" evidence="5">
    <location>
        <begin position="232"/>
        <end position="334"/>
    </location>
</feature>
<dbReference type="Pfam" id="PF12833">
    <property type="entry name" value="HTH_18"/>
    <property type="match status" value="1"/>
</dbReference>
<dbReference type="InterPro" id="IPR018060">
    <property type="entry name" value="HTH_AraC"/>
</dbReference>
<keyword evidence="4" id="KW-0812">Transmembrane</keyword>
<reference evidence="6" key="1">
    <citation type="submission" date="2018-06" db="EMBL/GenBank/DDBJ databases">
        <authorList>
            <person name="Zhirakovskaya E."/>
        </authorList>
    </citation>
    <scope>NUCLEOTIDE SEQUENCE</scope>
</reference>
<dbReference type="SUPFAM" id="SSF46689">
    <property type="entry name" value="Homeodomain-like"/>
    <property type="match status" value="1"/>
</dbReference>
<sequence length="342" mass="38388">MLYQIALAAAGFSVISSLLLIFQRRTESPVARAVSKTLLLVLIFNQIFQVLYISGYLQISPPGAAVYLLFLALVGPLFYLYSQYILNSSKAWAVGQSMHFLLPFFIALAGYFAAQYFNWIYTLTFILGGSYMAVLAWNLYKLRQRRSLFKIEFAFTAVFLSWAVAVVAVGMFSLQAIEWLIPLQIIMLCVAVAGAIHIQLNYPHLLSSLEEMASQQYQTSTLQNIDCEDIKQRLQQLITDKNVYQDSELSLSSLAEMLLIKPHQLSELLNTQLATSFSVYLRNQRIKAAQLMLISETDASVLSIGLAVGFSSQSAFYAAFKDVNSIAPGQYRRRMLEKSPGE</sequence>
<evidence type="ECO:0000256" key="1">
    <source>
        <dbReference type="ARBA" id="ARBA00023015"/>
    </source>
</evidence>
<name>A0A3B0XK77_9ZZZZ</name>
<protein>
    <recommendedName>
        <fullName evidence="5">HTH araC/xylS-type domain-containing protein</fullName>
    </recommendedName>
</protein>
<evidence type="ECO:0000259" key="5">
    <source>
        <dbReference type="PROSITE" id="PS01124"/>
    </source>
</evidence>
<dbReference type="GO" id="GO:0043565">
    <property type="term" value="F:sequence-specific DNA binding"/>
    <property type="evidence" value="ECO:0007669"/>
    <property type="project" value="InterPro"/>
</dbReference>
<dbReference type="PROSITE" id="PS00041">
    <property type="entry name" value="HTH_ARAC_FAMILY_1"/>
    <property type="match status" value="1"/>
</dbReference>
<dbReference type="GO" id="GO:0003700">
    <property type="term" value="F:DNA-binding transcription factor activity"/>
    <property type="evidence" value="ECO:0007669"/>
    <property type="project" value="InterPro"/>
</dbReference>
<dbReference type="InterPro" id="IPR009057">
    <property type="entry name" value="Homeodomain-like_sf"/>
</dbReference>
<dbReference type="PROSITE" id="PS01124">
    <property type="entry name" value="HTH_ARAC_FAMILY_2"/>
    <property type="match status" value="1"/>
</dbReference>
<feature type="transmembrane region" description="Helical" evidence="4">
    <location>
        <begin position="6"/>
        <end position="22"/>
    </location>
</feature>
<dbReference type="PANTHER" id="PTHR43280:SF2">
    <property type="entry name" value="HTH-TYPE TRANSCRIPTIONAL REGULATOR EXSA"/>
    <property type="match status" value="1"/>
</dbReference>
<dbReference type="EMBL" id="UOFI01000139">
    <property type="protein sequence ID" value="VAW68855.1"/>
    <property type="molecule type" value="Genomic_DNA"/>
</dbReference>
<feature type="transmembrane region" description="Helical" evidence="4">
    <location>
        <begin position="64"/>
        <end position="81"/>
    </location>
</feature>
<keyword evidence="2" id="KW-0238">DNA-binding</keyword>
<dbReference type="AlphaFoldDB" id="A0A3B0XK77"/>
<dbReference type="Gene3D" id="1.10.10.60">
    <property type="entry name" value="Homeodomain-like"/>
    <property type="match status" value="2"/>
</dbReference>
<keyword evidence="1" id="KW-0805">Transcription regulation</keyword>
<feature type="transmembrane region" description="Helical" evidence="4">
    <location>
        <begin position="179"/>
        <end position="198"/>
    </location>
</feature>
<feature type="transmembrane region" description="Helical" evidence="4">
    <location>
        <begin position="93"/>
        <end position="113"/>
    </location>
</feature>
<accession>A0A3B0XK77</accession>
<gene>
    <name evidence="6" type="ORF">MNBD_GAMMA09-1080</name>
</gene>
<feature type="transmembrane region" description="Helical" evidence="4">
    <location>
        <begin position="34"/>
        <end position="52"/>
    </location>
</feature>
<evidence type="ECO:0000313" key="6">
    <source>
        <dbReference type="EMBL" id="VAW68855.1"/>
    </source>
</evidence>
<dbReference type="SMART" id="SM00342">
    <property type="entry name" value="HTH_ARAC"/>
    <property type="match status" value="1"/>
</dbReference>
<evidence type="ECO:0000256" key="2">
    <source>
        <dbReference type="ARBA" id="ARBA00023125"/>
    </source>
</evidence>
<evidence type="ECO:0000256" key="3">
    <source>
        <dbReference type="ARBA" id="ARBA00023163"/>
    </source>
</evidence>
<feature type="transmembrane region" description="Helical" evidence="4">
    <location>
        <begin position="119"/>
        <end position="140"/>
    </location>
</feature>
<proteinExistence type="predicted"/>
<keyword evidence="3" id="KW-0804">Transcription</keyword>
<organism evidence="6">
    <name type="scientific">hydrothermal vent metagenome</name>
    <dbReference type="NCBI Taxonomy" id="652676"/>
    <lineage>
        <taxon>unclassified sequences</taxon>
        <taxon>metagenomes</taxon>
        <taxon>ecological metagenomes</taxon>
    </lineage>
</organism>
<dbReference type="InterPro" id="IPR018062">
    <property type="entry name" value="HTH_AraC-typ_CS"/>
</dbReference>
<dbReference type="PANTHER" id="PTHR43280">
    <property type="entry name" value="ARAC-FAMILY TRANSCRIPTIONAL REGULATOR"/>
    <property type="match status" value="1"/>
</dbReference>
<keyword evidence="4" id="KW-1133">Transmembrane helix</keyword>
<evidence type="ECO:0000256" key="4">
    <source>
        <dbReference type="SAM" id="Phobius"/>
    </source>
</evidence>
<feature type="transmembrane region" description="Helical" evidence="4">
    <location>
        <begin position="152"/>
        <end position="173"/>
    </location>
</feature>
<keyword evidence="4" id="KW-0472">Membrane</keyword>